<proteinExistence type="predicted"/>
<organism evidence="1 2">
    <name type="scientific">Bacteroides fragilis str. S36L11</name>
    <dbReference type="NCBI Taxonomy" id="1339327"/>
    <lineage>
        <taxon>Bacteria</taxon>
        <taxon>Pseudomonadati</taxon>
        <taxon>Bacteroidota</taxon>
        <taxon>Bacteroidia</taxon>
        <taxon>Bacteroidales</taxon>
        <taxon>Bacteroidaceae</taxon>
        <taxon>Bacteroides</taxon>
    </lineage>
</organism>
<accession>A0A015YYL4</accession>
<reference evidence="1 2" key="1">
    <citation type="submission" date="2014-02" db="EMBL/GenBank/DDBJ databases">
        <authorList>
            <person name="Sears C."/>
            <person name="Carroll K."/>
            <person name="Sack B.R."/>
            <person name="Qadri F."/>
            <person name="Myers L.L."/>
            <person name="Chung G.-T."/>
            <person name="Escheverria P."/>
            <person name="Fraser C.M."/>
            <person name="Sadzewicz L."/>
            <person name="Shefchek K.A."/>
            <person name="Tallon L."/>
            <person name="Das S.P."/>
            <person name="Daugherty S."/>
            <person name="Mongodin E.F."/>
        </authorList>
    </citation>
    <scope>NUCLEOTIDE SEQUENCE [LARGE SCALE GENOMIC DNA]</scope>
    <source>
        <strain evidence="1 2">S36L11</strain>
    </source>
</reference>
<evidence type="ECO:0000313" key="1">
    <source>
        <dbReference type="EMBL" id="EXZ27779.1"/>
    </source>
</evidence>
<protein>
    <submittedName>
        <fullName evidence="1">Uncharacterized protein</fullName>
    </submittedName>
</protein>
<dbReference type="Proteomes" id="UP000022082">
    <property type="component" value="Unassembled WGS sequence"/>
</dbReference>
<comment type="caution">
    <text evidence="1">The sequence shown here is derived from an EMBL/GenBank/DDBJ whole genome shotgun (WGS) entry which is preliminary data.</text>
</comment>
<dbReference type="EMBL" id="JGDJ01000242">
    <property type="protein sequence ID" value="EXZ27779.1"/>
    <property type="molecule type" value="Genomic_DNA"/>
</dbReference>
<gene>
    <name evidence="1" type="ORF">M136_3024</name>
</gene>
<dbReference type="AlphaFoldDB" id="A0A015YYL4"/>
<name>A0A015YYL4_BACFG</name>
<sequence>MNVPAAGYIPRNTDFISLITFTIAVTGGRKEILAYGEAE</sequence>
<evidence type="ECO:0000313" key="2">
    <source>
        <dbReference type="Proteomes" id="UP000022082"/>
    </source>
</evidence>